<protein>
    <recommendedName>
        <fullName evidence="4">SH3 domain-containing protein</fullName>
    </recommendedName>
</protein>
<dbReference type="GO" id="GO:0005737">
    <property type="term" value="C:cytoplasm"/>
    <property type="evidence" value="ECO:0007669"/>
    <property type="project" value="TreeGrafter"/>
</dbReference>
<dbReference type="Proteomes" id="UP000271889">
    <property type="component" value="Unassembled WGS sequence"/>
</dbReference>
<feature type="region of interest" description="Disordered" evidence="1">
    <location>
        <begin position="126"/>
        <end position="151"/>
    </location>
</feature>
<proteinExistence type="predicted"/>
<dbReference type="AlphaFoldDB" id="A0A3P6QKJ5"/>
<evidence type="ECO:0000256" key="1">
    <source>
        <dbReference type="SAM" id="MobiDB-lite"/>
    </source>
</evidence>
<organism evidence="2 3">
    <name type="scientific">Cylicostephanus goldi</name>
    <name type="common">Nematode worm</name>
    <dbReference type="NCBI Taxonomy" id="71465"/>
    <lineage>
        <taxon>Eukaryota</taxon>
        <taxon>Metazoa</taxon>
        <taxon>Ecdysozoa</taxon>
        <taxon>Nematoda</taxon>
        <taxon>Chromadorea</taxon>
        <taxon>Rhabditida</taxon>
        <taxon>Rhabditina</taxon>
        <taxon>Rhabditomorpha</taxon>
        <taxon>Strongyloidea</taxon>
        <taxon>Strongylidae</taxon>
        <taxon>Cylicostephanus</taxon>
    </lineage>
</organism>
<evidence type="ECO:0000313" key="2">
    <source>
        <dbReference type="EMBL" id="VDK51746.1"/>
    </source>
</evidence>
<dbReference type="PANTHER" id="PTHR22834:SF20">
    <property type="entry name" value="SH3 DOMAIN-CONTAINING PROTEIN"/>
    <property type="match status" value="1"/>
</dbReference>
<dbReference type="SUPFAM" id="SSF50044">
    <property type="entry name" value="SH3-domain"/>
    <property type="match status" value="1"/>
</dbReference>
<dbReference type="GO" id="GO:0005085">
    <property type="term" value="F:guanyl-nucleotide exchange factor activity"/>
    <property type="evidence" value="ECO:0007669"/>
    <property type="project" value="TreeGrafter"/>
</dbReference>
<accession>A0A3P6QKJ5</accession>
<feature type="region of interest" description="Disordered" evidence="1">
    <location>
        <begin position="42"/>
        <end position="76"/>
    </location>
</feature>
<dbReference type="EMBL" id="UYRV01004637">
    <property type="protein sequence ID" value="VDK51746.1"/>
    <property type="molecule type" value="Genomic_DNA"/>
</dbReference>
<evidence type="ECO:0008006" key="4">
    <source>
        <dbReference type="Google" id="ProtNLM"/>
    </source>
</evidence>
<keyword evidence="3" id="KW-1185">Reference proteome</keyword>
<dbReference type="OrthoDB" id="27823at2759"/>
<gene>
    <name evidence="2" type="ORF">CGOC_LOCUS2152</name>
</gene>
<dbReference type="InterPro" id="IPR051492">
    <property type="entry name" value="Dynamin-Rho_GEF"/>
</dbReference>
<dbReference type="InterPro" id="IPR036028">
    <property type="entry name" value="SH3-like_dom_sf"/>
</dbReference>
<evidence type="ECO:0000313" key="3">
    <source>
        <dbReference type="Proteomes" id="UP000271889"/>
    </source>
</evidence>
<reference evidence="2 3" key="1">
    <citation type="submission" date="2018-11" db="EMBL/GenBank/DDBJ databases">
        <authorList>
            <consortium name="Pathogen Informatics"/>
        </authorList>
    </citation>
    <scope>NUCLEOTIDE SEQUENCE [LARGE SCALE GENOMIC DNA]</scope>
</reference>
<dbReference type="PANTHER" id="PTHR22834">
    <property type="entry name" value="NUCLEAR FUSION PROTEIN FUS2"/>
    <property type="match status" value="1"/>
</dbReference>
<feature type="compositionally biased region" description="Polar residues" evidence="1">
    <location>
        <begin position="51"/>
        <end position="74"/>
    </location>
</feature>
<name>A0A3P6QKJ5_CYLGO</name>
<sequence length="261" mass="28924">MGDSVRILKMVNTDWVSCKDPNTDKAGIVPVAFLEMYLDEDEEDGRDGSTHTRPASVNDHSFSTIGSGSFTPQSLPDWRTSTRLEEPAPPFCQSFSLFFTVRSLVVFYDLRLASAQTHEWATFGDDWNSTAEKKPPPARPPPPKTTTSMSPSEMVSVTEMFGMAEKQNAPVISANVANSNLNQDEKRAKVLEELINTELQFITDINAYTEAVDGSTRLSTKQKVIMKNGCAQVVELARALVQGLTNEQSKFCFAISFHNIM</sequence>